<organism evidence="6 7">
    <name type="scientific">Antrihabitans cavernicola</name>
    <dbReference type="NCBI Taxonomy" id="2495913"/>
    <lineage>
        <taxon>Bacteria</taxon>
        <taxon>Bacillati</taxon>
        <taxon>Actinomycetota</taxon>
        <taxon>Actinomycetes</taxon>
        <taxon>Mycobacteriales</taxon>
        <taxon>Nocardiaceae</taxon>
        <taxon>Antrihabitans</taxon>
    </lineage>
</organism>
<dbReference type="InterPro" id="IPR032808">
    <property type="entry name" value="DoxX"/>
</dbReference>
<keyword evidence="4 5" id="KW-0472">Membrane</keyword>
<keyword evidence="3 5" id="KW-1133">Transmembrane helix</keyword>
<dbReference type="Proteomes" id="UP000322244">
    <property type="component" value="Unassembled WGS sequence"/>
</dbReference>
<sequence>MNVVLWIIALLLAAVYLGAGIMKLVTPRPKLVENPNMAWAQDFSQNAIKGIGAVEVLGAAGLILPRLTGLAEVFTPLAALGLAAVQVGAIVVHYRRGETKNLPVNAVLLILALIVAFGRF</sequence>
<evidence type="ECO:0000256" key="4">
    <source>
        <dbReference type="ARBA" id="ARBA00023136"/>
    </source>
</evidence>
<evidence type="ECO:0000256" key="3">
    <source>
        <dbReference type="ARBA" id="ARBA00022989"/>
    </source>
</evidence>
<reference evidence="6 7" key="1">
    <citation type="submission" date="2019-07" db="EMBL/GenBank/DDBJ databases">
        <title>Rhodococcus cavernicolus sp. nov., isolated from a cave.</title>
        <authorList>
            <person name="Lee S.D."/>
        </authorList>
    </citation>
    <scope>NUCLEOTIDE SEQUENCE [LARGE SCALE GENOMIC DNA]</scope>
    <source>
        <strain evidence="6 7">C1-24</strain>
    </source>
</reference>
<feature type="transmembrane region" description="Helical" evidence="5">
    <location>
        <begin position="6"/>
        <end position="26"/>
    </location>
</feature>
<evidence type="ECO:0000256" key="1">
    <source>
        <dbReference type="ARBA" id="ARBA00004141"/>
    </source>
</evidence>
<feature type="transmembrane region" description="Helical" evidence="5">
    <location>
        <begin position="101"/>
        <end position="118"/>
    </location>
</feature>
<accession>A0A5A7SGJ1</accession>
<dbReference type="Pfam" id="PF13564">
    <property type="entry name" value="DoxX_2"/>
    <property type="match status" value="1"/>
</dbReference>
<dbReference type="EMBL" id="VLNY01000002">
    <property type="protein sequence ID" value="KAA0023807.1"/>
    <property type="molecule type" value="Genomic_DNA"/>
</dbReference>
<evidence type="ECO:0000256" key="2">
    <source>
        <dbReference type="ARBA" id="ARBA00022692"/>
    </source>
</evidence>
<comment type="caution">
    <text evidence="6">The sequence shown here is derived from an EMBL/GenBank/DDBJ whole genome shotgun (WGS) entry which is preliminary data.</text>
</comment>
<proteinExistence type="predicted"/>
<keyword evidence="7" id="KW-1185">Reference proteome</keyword>
<gene>
    <name evidence="6" type="ORF">FOY51_04175</name>
</gene>
<comment type="subcellular location">
    <subcellularLocation>
        <location evidence="1">Membrane</location>
        <topology evidence="1">Multi-pass membrane protein</topology>
    </subcellularLocation>
</comment>
<name>A0A5A7SGJ1_9NOCA</name>
<keyword evidence="2 5" id="KW-0812">Transmembrane</keyword>
<feature type="transmembrane region" description="Helical" evidence="5">
    <location>
        <begin position="47"/>
        <end position="67"/>
    </location>
</feature>
<dbReference type="RefSeq" id="WP_149428967.1">
    <property type="nucleotide sequence ID" value="NZ_VLNY01000002.1"/>
</dbReference>
<feature type="transmembrane region" description="Helical" evidence="5">
    <location>
        <begin position="73"/>
        <end position="94"/>
    </location>
</feature>
<dbReference type="OrthoDB" id="3790625at2"/>
<evidence type="ECO:0000313" key="6">
    <source>
        <dbReference type="EMBL" id="KAA0023807.1"/>
    </source>
</evidence>
<evidence type="ECO:0000313" key="7">
    <source>
        <dbReference type="Proteomes" id="UP000322244"/>
    </source>
</evidence>
<protein>
    <submittedName>
        <fullName evidence="6">DoxX family protein</fullName>
    </submittedName>
</protein>
<dbReference type="GO" id="GO:0016020">
    <property type="term" value="C:membrane"/>
    <property type="evidence" value="ECO:0007669"/>
    <property type="project" value="UniProtKB-SubCell"/>
</dbReference>
<dbReference type="AlphaFoldDB" id="A0A5A7SGJ1"/>
<evidence type="ECO:0000256" key="5">
    <source>
        <dbReference type="SAM" id="Phobius"/>
    </source>
</evidence>